<gene>
    <name evidence="1" type="ORF">SMN809_LOCUS22494</name>
</gene>
<evidence type="ECO:0000313" key="2">
    <source>
        <dbReference type="Proteomes" id="UP000676336"/>
    </source>
</evidence>
<dbReference type="Proteomes" id="UP000676336">
    <property type="component" value="Unassembled WGS sequence"/>
</dbReference>
<dbReference type="EMBL" id="CAJOBI010020853">
    <property type="protein sequence ID" value="CAF4215556.1"/>
    <property type="molecule type" value="Genomic_DNA"/>
</dbReference>
<accession>A0A8S2SBI8</accession>
<sequence length="67" mass="7480">MLGLIGTDEALKKTNKHLHRLAADVRETAQAIIAAGIYGQTRLFYPYAFGIVPPLYQIFSSTFEFFG</sequence>
<comment type="caution">
    <text evidence="1">The sequence shown here is derived from an EMBL/GenBank/DDBJ whole genome shotgun (WGS) entry which is preliminary data.</text>
</comment>
<name>A0A8S2SBI8_9BILA</name>
<proteinExistence type="predicted"/>
<dbReference type="AlphaFoldDB" id="A0A8S2SBI8"/>
<organism evidence="1 2">
    <name type="scientific">Rotaria magnacalcarata</name>
    <dbReference type="NCBI Taxonomy" id="392030"/>
    <lineage>
        <taxon>Eukaryota</taxon>
        <taxon>Metazoa</taxon>
        <taxon>Spiralia</taxon>
        <taxon>Gnathifera</taxon>
        <taxon>Rotifera</taxon>
        <taxon>Eurotatoria</taxon>
        <taxon>Bdelloidea</taxon>
        <taxon>Philodinida</taxon>
        <taxon>Philodinidae</taxon>
        <taxon>Rotaria</taxon>
    </lineage>
</organism>
<evidence type="ECO:0000313" key="1">
    <source>
        <dbReference type="EMBL" id="CAF4215556.1"/>
    </source>
</evidence>
<feature type="non-terminal residue" evidence="1">
    <location>
        <position position="67"/>
    </location>
</feature>
<protein>
    <submittedName>
        <fullName evidence="1">Uncharacterized protein</fullName>
    </submittedName>
</protein>
<reference evidence="1" key="1">
    <citation type="submission" date="2021-02" db="EMBL/GenBank/DDBJ databases">
        <authorList>
            <person name="Nowell W R."/>
        </authorList>
    </citation>
    <scope>NUCLEOTIDE SEQUENCE</scope>
</reference>